<organism evidence="1 2">
    <name type="scientific">Elliptochloris bilobata</name>
    <dbReference type="NCBI Taxonomy" id="381761"/>
    <lineage>
        <taxon>Eukaryota</taxon>
        <taxon>Viridiplantae</taxon>
        <taxon>Chlorophyta</taxon>
        <taxon>core chlorophytes</taxon>
        <taxon>Trebouxiophyceae</taxon>
        <taxon>Trebouxiophyceae incertae sedis</taxon>
        <taxon>Elliptochloris clade</taxon>
        <taxon>Elliptochloris</taxon>
    </lineage>
</organism>
<dbReference type="AlphaFoldDB" id="A0AAW1SKH6"/>
<dbReference type="Proteomes" id="UP001445335">
    <property type="component" value="Unassembled WGS sequence"/>
</dbReference>
<keyword evidence="2" id="KW-1185">Reference proteome</keyword>
<proteinExistence type="predicted"/>
<protein>
    <submittedName>
        <fullName evidence="1">Uncharacterized protein</fullName>
    </submittedName>
</protein>
<comment type="caution">
    <text evidence="1">The sequence shown here is derived from an EMBL/GenBank/DDBJ whole genome shotgun (WGS) entry which is preliminary data.</text>
</comment>
<accession>A0AAW1SKH6</accession>
<dbReference type="EMBL" id="JALJOU010000001">
    <property type="protein sequence ID" value="KAK9846376.1"/>
    <property type="molecule type" value="Genomic_DNA"/>
</dbReference>
<gene>
    <name evidence="1" type="ORF">WJX81_002608</name>
</gene>
<evidence type="ECO:0000313" key="2">
    <source>
        <dbReference type="Proteomes" id="UP001445335"/>
    </source>
</evidence>
<reference evidence="1 2" key="1">
    <citation type="journal article" date="2024" name="Nat. Commun.">
        <title>Phylogenomics reveals the evolutionary origins of lichenization in chlorophyte algae.</title>
        <authorList>
            <person name="Puginier C."/>
            <person name="Libourel C."/>
            <person name="Otte J."/>
            <person name="Skaloud P."/>
            <person name="Haon M."/>
            <person name="Grisel S."/>
            <person name="Petersen M."/>
            <person name="Berrin J.G."/>
            <person name="Delaux P.M."/>
            <person name="Dal Grande F."/>
            <person name="Keller J."/>
        </authorList>
    </citation>
    <scope>NUCLEOTIDE SEQUENCE [LARGE SCALE GENOMIC DNA]</scope>
    <source>
        <strain evidence="1 2">SAG 245.80</strain>
    </source>
</reference>
<sequence>MYGNPDAEGPAAYMDAWTSTGQMIKKHTHPETGEGILKKYGQMPVKCELRPCFVRALTLCSGDVLA</sequence>
<evidence type="ECO:0000313" key="1">
    <source>
        <dbReference type="EMBL" id="KAK9846376.1"/>
    </source>
</evidence>
<name>A0AAW1SKH6_9CHLO</name>